<protein>
    <submittedName>
        <fullName evidence="1">Uncharacterized protein</fullName>
    </submittedName>
</protein>
<dbReference type="EMBL" id="MHQC01000027">
    <property type="protein sequence ID" value="OGZ94801.1"/>
    <property type="molecule type" value="Genomic_DNA"/>
</dbReference>
<proteinExistence type="predicted"/>
<evidence type="ECO:0000313" key="2">
    <source>
        <dbReference type="Proteomes" id="UP000177152"/>
    </source>
</evidence>
<reference evidence="1 2" key="1">
    <citation type="journal article" date="2016" name="Nat. Commun.">
        <title>Thousands of microbial genomes shed light on interconnected biogeochemical processes in an aquifer system.</title>
        <authorList>
            <person name="Anantharaman K."/>
            <person name="Brown C.T."/>
            <person name="Hug L.A."/>
            <person name="Sharon I."/>
            <person name="Castelle C.J."/>
            <person name="Probst A.J."/>
            <person name="Thomas B.C."/>
            <person name="Singh A."/>
            <person name="Wilkins M.J."/>
            <person name="Karaoz U."/>
            <person name="Brodie E.L."/>
            <person name="Williams K.H."/>
            <person name="Hubbard S.S."/>
            <person name="Banfield J.F."/>
        </authorList>
    </citation>
    <scope>NUCLEOTIDE SEQUENCE [LARGE SCALE GENOMIC DNA]</scope>
</reference>
<accession>A0A1G2K8A0</accession>
<name>A0A1G2K8A0_9BACT</name>
<evidence type="ECO:0000313" key="1">
    <source>
        <dbReference type="EMBL" id="OGZ94801.1"/>
    </source>
</evidence>
<sequence length="62" mass="6985">MALGESPVKQALRWIIEELQSNPSASMVKLIDLAGQKFNLSPLDSDFLSRHFAETRAKNQKK</sequence>
<dbReference type="AlphaFoldDB" id="A0A1G2K8A0"/>
<comment type="caution">
    <text evidence="1">The sequence shown here is derived from an EMBL/GenBank/DDBJ whole genome shotgun (WGS) entry which is preliminary data.</text>
</comment>
<organism evidence="1 2">
    <name type="scientific">Candidatus Sungbacteria bacterium RIFCSPHIGHO2_01_FULL_47_32</name>
    <dbReference type="NCBI Taxonomy" id="1802264"/>
    <lineage>
        <taxon>Bacteria</taxon>
        <taxon>Candidatus Sungiibacteriota</taxon>
    </lineage>
</organism>
<gene>
    <name evidence="1" type="ORF">A2633_05800</name>
</gene>
<dbReference type="Proteomes" id="UP000177152">
    <property type="component" value="Unassembled WGS sequence"/>
</dbReference>